<proteinExistence type="predicted"/>
<accession>A0A7R9FRC6</accession>
<dbReference type="AlphaFoldDB" id="A0A7R9FRC6"/>
<evidence type="ECO:0000313" key="2">
    <source>
        <dbReference type="Proteomes" id="UP000677054"/>
    </source>
</evidence>
<keyword evidence="2" id="KW-1185">Reference proteome</keyword>
<organism evidence="1">
    <name type="scientific">Darwinula stevensoni</name>
    <dbReference type="NCBI Taxonomy" id="69355"/>
    <lineage>
        <taxon>Eukaryota</taxon>
        <taxon>Metazoa</taxon>
        <taxon>Ecdysozoa</taxon>
        <taxon>Arthropoda</taxon>
        <taxon>Crustacea</taxon>
        <taxon>Oligostraca</taxon>
        <taxon>Ostracoda</taxon>
        <taxon>Podocopa</taxon>
        <taxon>Podocopida</taxon>
        <taxon>Darwinulocopina</taxon>
        <taxon>Darwinuloidea</taxon>
        <taxon>Darwinulidae</taxon>
        <taxon>Darwinula</taxon>
    </lineage>
</organism>
<sequence length="95" mass="10707">MDVRKERRVLGIIQLQSGSLSPEKGLYLIEGRMLARELMRIGGEGVAVVHGARGAFHDINDSPFTVVVDWMWQLKKVENMRALVQDLMGRLEVGM</sequence>
<dbReference type="EMBL" id="CAJPEV010004215">
    <property type="protein sequence ID" value="CAG0901416.1"/>
    <property type="molecule type" value="Genomic_DNA"/>
</dbReference>
<name>A0A7R9FRC6_9CRUS</name>
<gene>
    <name evidence="1" type="ORF">DSTB1V02_LOCUS11989</name>
</gene>
<protein>
    <submittedName>
        <fullName evidence="1">Uncharacterized protein</fullName>
    </submittedName>
</protein>
<evidence type="ECO:0000313" key="1">
    <source>
        <dbReference type="EMBL" id="CAD7252231.1"/>
    </source>
</evidence>
<dbReference type="EMBL" id="LR903732">
    <property type="protein sequence ID" value="CAD7252231.1"/>
    <property type="molecule type" value="Genomic_DNA"/>
</dbReference>
<dbReference type="Proteomes" id="UP000677054">
    <property type="component" value="Unassembled WGS sequence"/>
</dbReference>
<reference evidence="1" key="1">
    <citation type="submission" date="2020-11" db="EMBL/GenBank/DDBJ databases">
        <authorList>
            <person name="Tran Van P."/>
        </authorList>
    </citation>
    <scope>NUCLEOTIDE SEQUENCE</scope>
</reference>